<comment type="similarity">
    <text evidence="1">Belongs to the CapA family.</text>
</comment>
<feature type="compositionally biased region" description="Low complexity" evidence="2">
    <location>
        <begin position="72"/>
        <end position="89"/>
    </location>
</feature>
<dbReference type="InterPro" id="IPR019079">
    <property type="entry name" value="Capsule_synth_CapA"/>
</dbReference>
<keyword evidence="3" id="KW-0472">Membrane</keyword>
<dbReference type="InterPro" id="IPR052169">
    <property type="entry name" value="CW_Biosynth-Accessory"/>
</dbReference>
<dbReference type="EMBL" id="FAOZ01000011">
    <property type="protein sequence ID" value="CUU57240.1"/>
    <property type="molecule type" value="Genomic_DNA"/>
</dbReference>
<dbReference type="PANTHER" id="PTHR33393">
    <property type="entry name" value="POLYGLUTAMINE SYNTHESIS ACCESSORY PROTEIN RV0574C-RELATED"/>
    <property type="match status" value="1"/>
</dbReference>
<dbReference type="PANTHER" id="PTHR33393:SF13">
    <property type="entry name" value="PGA BIOSYNTHESIS PROTEIN CAPA"/>
    <property type="match status" value="1"/>
</dbReference>
<dbReference type="RefSeq" id="WP_091278375.1">
    <property type="nucleotide sequence ID" value="NZ_FAOZ01000011.1"/>
</dbReference>
<organism evidence="5 6">
    <name type="scientific">Parafrankia irregularis</name>
    <dbReference type="NCBI Taxonomy" id="795642"/>
    <lineage>
        <taxon>Bacteria</taxon>
        <taxon>Bacillati</taxon>
        <taxon>Actinomycetota</taxon>
        <taxon>Actinomycetes</taxon>
        <taxon>Frankiales</taxon>
        <taxon>Frankiaceae</taxon>
        <taxon>Parafrankia</taxon>
    </lineage>
</organism>
<keyword evidence="3" id="KW-1133">Transmembrane helix</keyword>
<name>A0A0S4QQN1_9ACTN</name>
<evidence type="ECO:0000256" key="3">
    <source>
        <dbReference type="SAM" id="Phobius"/>
    </source>
</evidence>
<keyword evidence="3" id="KW-0812">Transmembrane</keyword>
<dbReference type="InterPro" id="IPR029052">
    <property type="entry name" value="Metallo-depent_PP-like"/>
</dbReference>
<keyword evidence="6" id="KW-1185">Reference proteome</keyword>
<dbReference type="SMART" id="SM00854">
    <property type="entry name" value="PGA_cap"/>
    <property type="match status" value="1"/>
</dbReference>
<evidence type="ECO:0000313" key="6">
    <source>
        <dbReference type="Proteomes" id="UP000198802"/>
    </source>
</evidence>
<reference evidence="6" key="1">
    <citation type="submission" date="2015-11" db="EMBL/GenBank/DDBJ databases">
        <authorList>
            <person name="Varghese N."/>
        </authorList>
    </citation>
    <scope>NUCLEOTIDE SEQUENCE [LARGE SCALE GENOMIC DNA]</scope>
    <source>
        <strain evidence="6">DSM 45899</strain>
    </source>
</reference>
<feature type="region of interest" description="Disordered" evidence="2">
    <location>
        <begin position="72"/>
        <end position="107"/>
    </location>
</feature>
<dbReference type="CDD" id="cd07381">
    <property type="entry name" value="MPP_CapA"/>
    <property type="match status" value="1"/>
</dbReference>
<evidence type="ECO:0000256" key="1">
    <source>
        <dbReference type="ARBA" id="ARBA00005662"/>
    </source>
</evidence>
<dbReference type="SUPFAM" id="SSF56300">
    <property type="entry name" value="Metallo-dependent phosphatases"/>
    <property type="match status" value="1"/>
</dbReference>
<proteinExistence type="inferred from homology"/>
<dbReference type="Proteomes" id="UP000198802">
    <property type="component" value="Unassembled WGS sequence"/>
</dbReference>
<dbReference type="Pfam" id="PF09587">
    <property type="entry name" value="PGA_cap"/>
    <property type="match status" value="1"/>
</dbReference>
<dbReference type="AlphaFoldDB" id="A0A0S4QQN1"/>
<protein>
    <submittedName>
        <fullName evidence="5">Poly-gamma-glutamate synthesis protein (Capsule biosynthesis protein)</fullName>
    </submittedName>
</protein>
<evidence type="ECO:0000256" key="2">
    <source>
        <dbReference type="SAM" id="MobiDB-lite"/>
    </source>
</evidence>
<accession>A0A0S4QQN1</accession>
<feature type="transmembrane region" description="Helical" evidence="3">
    <location>
        <begin position="26"/>
        <end position="48"/>
    </location>
</feature>
<dbReference type="Gene3D" id="3.60.21.10">
    <property type="match status" value="1"/>
</dbReference>
<evidence type="ECO:0000313" key="5">
    <source>
        <dbReference type="EMBL" id="CUU57240.1"/>
    </source>
</evidence>
<evidence type="ECO:0000259" key="4">
    <source>
        <dbReference type="SMART" id="SM00854"/>
    </source>
</evidence>
<sequence>MVGGRGRDRPRPISGRGRRFRESWGVPLLGGSVLAAVTCVVLATFGLLGAGDGNRSSVAGDGSVRAGAVIPPASLPAAPESSKPAEPAAVGNGPRQPTGNPVRIAFGGDVHFEGSSRQRLTQNPETAVGPMAQNLAGADLAMVNLETAVTTGGTPATKTYVFRAPPTAFTALSGAGIDVVNMANNHGMDYGQDGLADTLRSAGEARFPTVGIGTDDTSAYAPYLTTVNGQRIAIFGATQVLDDELATAWTAGPGKPGLASAKNVERLAAAIRAVRPTVDTLIVYLHWGTERETCPNQAQRSLVAPLVAAGADALIGGHAHVLQGAGWSSNGAYVAYGLGNFVFYASGTGPNTETGVLELTFRGRAVTAANWVPGRIVDGAPSPLTGTAGTQALDKWNSLRGCAGLTGTAPW</sequence>
<gene>
    <name evidence="5" type="ORF">Ga0074812_11176</name>
</gene>
<feature type="domain" description="Capsule synthesis protein CapA" evidence="4">
    <location>
        <begin position="103"/>
        <end position="345"/>
    </location>
</feature>